<evidence type="ECO:0000313" key="2">
    <source>
        <dbReference type="EMBL" id="SBV88037.1"/>
    </source>
</evidence>
<dbReference type="EMBL" id="FLUK01000152">
    <property type="protein sequence ID" value="SBV88037.1"/>
    <property type="molecule type" value="Genomic_DNA"/>
</dbReference>
<accession>A0A1M4IKQ9</accession>
<name>A0A1M4IKQ9_9XANT</name>
<protein>
    <submittedName>
        <fullName evidence="2">Uncharacterized protein</fullName>
    </submittedName>
</protein>
<proteinExistence type="predicted"/>
<feature type="region of interest" description="Disordered" evidence="1">
    <location>
        <begin position="1"/>
        <end position="23"/>
    </location>
</feature>
<sequence length="47" mass="5277">MLKSLSSKRVSPPKVPSHKKPSRSCTIAFTEFCGRPSWVEKRRTTSG</sequence>
<gene>
    <name evidence="2" type="ORF">XTGNCPPB3709_1970</name>
</gene>
<dbReference type="Proteomes" id="UP000184997">
    <property type="component" value="Unassembled WGS sequence"/>
</dbReference>
<dbReference type="AlphaFoldDB" id="A0A1M4IKQ9"/>
<evidence type="ECO:0000313" key="3">
    <source>
        <dbReference type="Proteomes" id="UP000184997"/>
    </source>
</evidence>
<feature type="compositionally biased region" description="Low complexity" evidence="1">
    <location>
        <begin position="1"/>
        <end position="12"/>
    </location>
</feature>
<evidence type="ECO:0000256" key="1">
    <source>
        <dbReference type="SAM" id="MobiDB-lite"/>
    </source>
</evidence>
<reference evidence="3" key="1">
    <citation type="submission" date="2016-07" db="EMBL/GenBank/DDBJ databases">
        <authorList>
            <person name="Florea S."/>
            <person name="Webb J.S."/>
            <person name="Jaromczyk J."/>
            <person name="Schardl C.L."/>
        </authorList>
    </citation>
    <scope>NUCLEOTIDE SEQUENCE [LARGE SCALE GENOMIC DNA]</scope>
</reference>
<organism evidence="2 3">
    <name type="scientific">Xanthomonas graminis pv. graminis</name>
    <dbReference type="NCBI Taxonomy" id="134874"/>
    <lineage>
        <taxon>Bacteria</taxon>
        <taxon>Pseudomonadati</taxon>
        <taxon>Pseudomonadota</taxon>
        <taxon>Gammaproteobacteria</taxon>
        <taxon>Lysobacterales</taxon>
        <taxon>Lysobacteraceae</taxon>
        <taxon>Xanthomonas</taxon>
        <taxon>Xanthomonas translucens group</taxon>
        <taxon>Xanthomonas graminis</taxon>
    </lineage>
</organism>